<feature type="domain" description="Fibronectin type-III" evidence="4">
    <location>
        <begin position="1728"/>
        <end position="1829"/>
    </location>
</feature>
<feature type="domain" description="Fibronectin type-III" evidence="4">
    <location>
        <begin position="145"/>
        <end position="237"/>
    </location>
</feature>
<proteinExistence type="predicted"/>
<dbReference type="Pfam" id="PF00041">
    <property type="entry name" value="fn3"/>
    <property type="match status" value="18"/>
</dbReference>
<dbReference type="GO" id="GO:0016020">
    <property type="term" value="C:membrane"/>
    <property type="evidence" value="ECO:0007669"/>
    <property type="project" value="UniProtKB-SubCell"/>
</dbReference>
<reference evidence="5" key="1">
    <citation type="submission" date="2023-03" db="EMBL/GenBank/DDBJ databases">
        <authorList>
            <person name="Steffen K."/>
            <person name="Cardenas P."/>
        </authorList>
    </citation>
    <scope>NUCLEOTIDE SEQUENCE</scope>
</reference>
<feature type="domain" description="Fibronectin type-III" evidence="4">
    <location>
        <begin position="1112"/>
        <end position="1205"/>
    </location>
</feature>
<evidence type="ECO:0000256" key="3">
    <source>
        <dbReference type="SAM" id="Phobius"/>
    </source>
</evidence>
<organism evidence="5 6">
    <name type="scientific">Geodia barretti</name>
    <name type="common">Barrett's horny sponge</name>
    <dbReference type="NCBI Taxonomy" id="519541"/>
    <lineage>
        <taxon>Eukaryota</taxon>
        <taxon>Metazoa</taxon>
        <taxon>Porifera</taxon>
        <taxon>Demospongiae</taxon>
        <taxon>Heteroscleromorpha</taxon>
        <taxon>Tetractinellida</taxon>
        <taxon>Astrophorina</taxon>
        <taxon>Geodiidae</taxon>
        <taxon>Geodia</taxon>
    </lineage>
</organism>
<keyword evidence="6" id="KW-1185">Reference proteome</keyword>
<keyword evidence="3" id="KW-1133">Transmembrane helix</keyword>
<feature type="domain" description="Fibronectin type-III" evidence="4">
    <location>
        <begin position="1308"/>
        <end position="1402"/>
    </location>
</feature>
<feature type="domain" description="Fibronectin type-III" evidence="4">
    <location>
        <begin position="1210"/>
        <end position="1303"/>
    </location>
</feature>
<dbReference type="InterPro" id="IPR003961">
    <property type="entry name" value="FN3_dom"/>
</dbReference>
<dbReference type="Proteomes" id="UP001174909">
    <property type="component" value="Unassembled WGS sequence"/>
</dbReference>
<feature type="domain" description="Fibronectin type-III" evidence="4">
    <location>
        <begin position="1631"/>
        <end position="1724"/>
    </location>
</feature>
<dbReference type="PANTHER" id="PTHR46957:SF3">
    <property type="entry name" value="CYTOKINE RECEPTOR"/>
    <property type="match status" value="1"/>
</dbReference>
<feature type="domain" description="Fibronectin type-III" evidence="4">
    <location>
        <begin position="723"/>
        <end position="816"/>
    </location>
</feature>
<dbReference type="CDD" id="cd12087">
    <property type="entry name" value="TM_EGFR-like"/>
    <property type="match status" value="1"/>
</dbReference>
<feature type="domain" description="Fibronectin type-III" evidence="4">
    <location>
        <begin position="1406"/>
        <end position="1499"/>
    </location>
</feature>
<feature type="domain" description="Fibronectin type-III" evidence="4">
    <location>
        <begin position="49"/>
        <end position="142"/>
    </location>
</feature>
<keyword evidence="3" id="KW-0472">Membrane</keyword>
<dbReference type="PROSITE" id="PS50853">
    <property type="entry name" value="FN3"/>
    <property type="match status" value="18"/>
</dbReference>
<dbReference type="CDD" id="cd00063">
    <property type="entry name" value="FN3"/>
    <property type="match status" value="18"/>
</dbReference>
<evidence type="ECO:0000313" key="5">
    <source>
        <dbReference type="EMBL" id="CAI8041617.1"/>
    </source>
</evidence>
<keyword evidence="3" id="KW-0812">Transmembrane</keyword>
<dbReference type="InterPro" id="IPR050713">
    <property type="entry name" value="RTP_Phos/Ushers"/>
</dbReference>
<feature type="domain" description="Fibronectin type-III" evidence="4">
    <location>
        <begin position="1504"/>
        <end position="1626"/>
    </location>
</feature>
<feature type="domain" description="Fibronectin type-III" evidence="4">
    <location>
        <begin position="432"/>
        <end position="526"/>
    </location>
</feature>
<feature type="domain" description="Fibronectin type-III" evidence="4">
    <location>
        <begin position="1016"/>
        <end position="1107"/>
    </location>
</feature>
<evidence type="ECO:0000256" key="2">
    <source>
        <dbReference type="SAM" id="MobiDB-lite"/>
    </source>
</evidence>
<feature type="domain" description="Fibronectin type-III" evidence="4">
    <location>
        <begin position="920"/>
        <end position="1011"/>
    </location>
</feature>
<feature type="region of interest" description="Disordered" evidence="2">
    <location>
        <begin position="1907"/>
        <end position="1944"/>
    </location>
</feature>
<feature type="transmembrane region" description="Helical" evidence="3">
    <location>
        <begin position="1843"/>
        <end position="1867"/>
    </location>
</feature>
<evidence type="ECO:0000256" key="1">
    <source>
        <dbReference type="ARBA" id="ARBA00022737"/>
    </source>
</evidence>
<accession>A0AA35T6D1</accession>
<feature type="domain" description="Fibronectin type-III" evidence="4">
    <location>
        <begin position="628"/>
        <end position="721"/>
    </location>
</feature>
<name>A0AA35T6D1_GEOBA</name>
<feature type="domain" description="Fibronectin type-III" evidence="4">
    <location>
        <begin position="338"/>
        <end position="430"/>
    </location>
</feature>
<dbReference type="SUPFAM" id="SSF49265">
    <property type="entry name" value="Fibronectin type III"/>
    <property type="match status" value="11"/>
</dbReference>
<dbReference type="FunFam" id="2.60.40.10:FF:000028">
    <property type="entry name" value="Neuronal cell adhesion molecule"/>
    <property type="match status" value="4"/>
</dbReference>
<comment type="caution">
    <text evidence="5">The sequence shown here is derived from an EMBL/GenBank/DDBJ whole genome shotgun (WGS) entry which is preliminary data.</text>
</comment>
<dbReference type="InterPro" id="IPR013783">
    <property type="entry name" value="Ig-like_fold"/>
</dbReference>
<evidence type="ECO:0000313" key="6">
    <source>
        <dbReference type="Proteomes" id="UP001174909"/>
    </source>
</evidence>
<dbReference type="Gene3D" id="2.60.40.10">
    <property type="entry name" value="Immunoglobulins"/>
    <property type="match status" value="18"/>
</dbReference>
<dbReference type="InterPro" id="IPR036116">
    <property type="entry name" value="FN3_sf"/>
</dbReference>
<gene>
    <name evidence="5" type="ORF">GBAR_LOCUS23120</name>
</gene>
<feature type="domain" description="Fibronectin type-III" evidence="4">
    <location>
        <begin position="531"/>
        <end position="623"/>
    </location>
</feature>
<dbReference type="PANTHER" id="PTHR46957">
    <property type="entry name" value="CYTOKINE RECEPTOR"/>
    <property type="match status" value="1"/>
</dbReference>
<dbReference type="SMART" id="SM00060">
    <property type="entry name" value="FN3"/>
    <property type="match status" value="18"/>
</dbReference>
<feature type="domain" description="Fibronectin type-III" evidence="4">
    <location>
        <begin position="242"/>
        <end position="333"/>
    </location>
</feature>
<keyword evidence="1" id="KW-0677">Repeat</keyword>
<protein>
    <submittedName>
        <fullName evidence="5">Phosphatidylinositol phosphatase PTPRQ</fullName>
    </submittedName>
</protein>
<feature type="domain" description="Fibronectin type-III" evidence="4">
    <location>
        <begin position="818"/>
        <end position="915"/>
    </location>
</feature>
<dbReference type="EMBL" id="CASHTH010003197">
    <property type="protein sequence ID" value="CAI8041617.1"/>
    <property type="molecule type" value="Genomic_DNA"/>
</dbReference>
<evidence type="ECO:0000259" key="4">
    <source>
        <dbReference type="PROSITE" id="PS50853"/>
    </source>
</evidence>
<dbReference type="PRINTS" id="PR00014">
    <property type="entry name" value="FNTYPEIII"/>
</dbReference>
<sequence>MVSSTTQVNVSNLHPFYNYNCSIAAETITVGPFSDSISVQLDEYGPTDSPTDLNGEVIDSNSITLSWSPPPPEHRNGVVRKYIVAAVETDTGNEYTWESVLTTITIHSLHPFYTYQFTVSAYTVQQGPFSYIVTLQMPTDAPRTAPLNVTVDSVQSQGFIISWESPADKDKNGINTHYTISLTDLDTNIIVTLNQTNPESTVTGLAPFTTYEVQVAAHTSAGRGPFSPIQTFQTLEKAPDTSPLDFEASIVNSRSLHLSWTAPNVEDRNGVIRGYQVNLREIDSVQTLQYTTANLFITIGGLHPAYTYWCTVSAFTVETGPFTNASIVTLPEDVPTGYPHSLQVNPINSYSVIAQWEPPFLSDQNGIITHYTLWWSLLTTGEENEHTTTNTNITVTNLSPYTTYVWTIAASTSVGIGPNSTAINVLMPEDAPNRPLRNLSGVSPSSRRIYLTWHPPPAALTNGIIREYYANVTDTVTGEVQLLSSQSEVLEITNLHPYYTYKVAVAAYTVALGPFTDQITVQTLEDVPTGAPLNVAANANSSRAFSIAWDPPEQEKQNGIVTGYTVRVIPIIGGQTMDYETEDNHLLVEGLSPHTTYECVVAAVTKVGAGPFSAIVTVQTLQEAPSGHPSNSSGIALNSTHIHLTWDPPPRNQTHGEIQEYRITIVEYETENVTVHVSENTELVVGPLHPYYTYNCSVQAVTVELGPPIIILVRTQEAAPSAPPTSFEIDVINATSIFLSWGPPPEEERNGIIRQYVVELKTAKFDNFTSVSTGTNVTATNLHPYTMYECTVAAETIVVGVSSSSISALTYESAPTAAPRDLFVFVASPTAVQLEWIPPREEDVNGVVQAYVVTINLVNITDPQTGAVWQQRIEDDTDALIESLHPFYSYSFSVAAETVALGPFTPPITIEMPEDAPSSPPTTLHVSGIITVGFSLSWNNPPETDTNGVIRHFTVNITEEDTGMQYTLRATNNTVDVNSLHPYYTYLCSVAAVTVSPGPYTPVISVLTLATVPSGPPQEIEVNALSSRTALLMWQPTNNDQLNGVLTGYVINVTEIEIGNQNQIVTQGAQYTFHNLNPFYHYSFLVAAVTVGQGPFSAIFSLQMPQDVPTAPPVSIEVTLFNSSALSIGWRPPSAGQQNGIIEGYTVRLVEVITGNERVIDTGGPHTEVFVTSLHPHYVYELSVAAQTVGVGPYSSPTVIQMDEDIPSGPPTNVTATSLSSTSIKLTWMPPPLHNQNGIIREYIIHYYVSETRESVVKQSPDNYTSTIITDLHPYYTYSFEVAAVTVGAGPLSTEFTIRTLESEPTGAPQAVESVAVSSSSVRLTWNPPLPEEQNGMIRSYHINVTSVDDKNLMEFFETDGLNTIFIINSLHPYYLYTITIAAFTVDLGPHATVQERTHPEIPSGAPMNLTVVALNSSTTQVSWDPPLSETQNGPISGYVVQISGINTDEDFEIQSYEGPNTFTVSNLHPFYAYAYTIAAIGTGIGPYSTALVFQMPEEVCTAVVRNVTVDVLSATSVAVSWLPPYVQSWNGVITSYTIIYELLGKVNGGSSTQPIQTDTLVYPQPGMMFNNDPDPRASAQLPLQFESVKIGLLEEFYVYQFSVYLENSVGISDASQSIGIEMPPAAPSGPPSSVTALALSSTSILVTWDNPDDFDANGIITAFEIILKDSSNHLRNFTQPPSAFSFHLEGLNKYAEYRVELSAQNSEGRGPFSNPVFINTLEDVPSAPVDIGVESVNSTAVAIKWSPPLSPNGILLFYKITYDGYKISEGNDVNTPENEHSVPATGGNSAVLFGLQSGFTYSFEVRANTSVGFGDGSQVTFQVADAEVDKSETGNEDGSTPAITATAIVAGLAFLVLIVLVTALLWRRIKRKHKFKLRTGLHFDNLGAKAGDEAEGNLYMTLYRKPNEETDGTQDEKRELGAGPGNINGENEDSVMLKADTHI</sequence>